<dbReference type="AlphaFoldDB" id="A0A0M9A2L3"/>
<name>A0A0M9A2L3_9HYME</name>
<reference evidence="2 3" key="1">
    <citation type="submission" date="2015-07" db="EMBL/GenBank/DDBJ databases">
        <title>The genome of Melipona quadrifasciata.</title>
        <authorList>
            <person name="Pan H."/>
            <person name="Kapheim K."/>
        </authorList>
    </citation>
    <scope>NUCLEOTIDE SEQUENCE [LARGE SCALE GENOMIC DNA]</scope>
    <source>
        <strain evidence="2">0111107301</strain>
        <tissue evidence="2">Whole body</tissue>
    </source>
</reference>
<sequence>MQQILNIGSKSVLGLLSGSIFPTKYMREICSNEQLLLKIMVEIMRKLFWVLIFGTIFTVDCMCNAMLPKLSQDNDLKWTYGRYRAINVYSNPNVES</sequence>
<dbReference type="EMBL" id="KQ435788">
    <property type="protein sequence ID" value="KOX74539.1"/>
    <property type="molecule type" value="Genomic_DNA"/>
</dbReference>
<gene>
    <name evidence="2" type="ORF">WN51_00604</name>
</gene>
<evidence type="ECO:0000256" key="1">
    <source>
        <dbReference type="SAM" id="Phobius"/>
    </source>
</evidence>
<feature type="transmembrane region" description="Helical" evidence="1">
    <location>
        <begin position="47"/>
        <end position="67"/>
    </location>
</feature>
<accession>A0A0M9A2L3</accession>
<evidence type="ECO:0000313" key="3">
    <source>
        <dbReference type="Proteomes" id="UP000053105"/>
    </source>
</evidence>
<dbReference type="Proteomes" id="UP000053105">
    <property type="component" value="Unassembled WGS sequence"/>
</dbReference>
<proteinExistence type="predicted"/>
<keyword evidence="1" id="KW-0472">Membrane</keyword>
<keyword evidence="1" id="KW-1133">Transmembrane helix</keyword>
<protein>
    <submittedName>
        <fullName evidence="2">Uncharacterized protein</fullName>
    </submittedName>
</protein>
<evidence type="ECO:0000313" key="2">
    <source>
        <dbReference type="EMBL" id="KOX74539.1"/>
    </source>
</evidence>
<organism evidence="2 3">
    <name type="scientific">Melipona quadrifasciata</name>
    <dbReference type="NCBI Taxonomy" id="166423"/>
    <lineage>
        <taxon>Eukaryota</taxon>
        <taxon>Metazoa</taxon>
        <taxon>Ecdysozoa</taxon>
        <taxon>Arthropoda</taxon>
        <taxon>Hexapoda</taxon>
        <taxon>Insecta</taxon>
        <taxon>Pterygota</taxon>
        <taxon>Neoptera</taxon>
        <taxon>Endopterygota</taxon>
        <taxon>Hymenoptera</taxon>
        <taxon>Apocrita</taxon>
        <taxon>Aculeata</taxon>
        <taxon>Apoidea</taxon>
        <taxon>Anthophila</taxon>
        <taxon>Apidae</taxon>
        <taxon>Melipona</taxon>
    </lineage>
</organism>
<keyword evidence="3" id="KW-1185">Reference proteome</keyword>
<keyword evidence="1" id="KW-0812">Transmembrane</keyword>